<dbReference type="SUPFAM" id="SSF53098">
    <property type="entry name" value="Ribonuclease H-like"/>
    <property type="match status" value="1"/>
</dbReference>
<proteinExistence type="predicted"/>
<evidence type="ECO:0000313" key="6">
    <source>
        <dbReference type="EMBL" id="RAG82533.1"/>
    </source>
</evidence>
<dbReference type="FunFam" id="3.30.420.10:FF:000045">
    <property type="entry name" value="3'-5' exonuclease DinG"/>
    <property type="match status" value="1"/>
</dbReference>
<keyword evidence="1" id="KW-0540">Nuclease</keyword>
<dbReference type="OrthoDB" id="190275at2"/>
<protein>
    <submittedName>
        <fullName evidence="6">3'-5' exonuclease</fullName>
    </submittedName>
</protein>
<evidence type="ECO:0000256" key="1">
    <source>
        <dbReference type="ARBA" id="ARBA00022722"/>
    </source>
</evidence>
<accession>A0A2X0IFY4</accession>
<evidence type="ECO:0000256" key="2">
    <source>
        <dbReference type="ARBA" id="ARBA00022801"/>
    </source>
</evidence>
<dbReference type="SMART" id="SM00479">
    <property type="entry name" value="EXOIII"/>
    <property type="match status" value="1"/>
</dbReference>
<keyword evidence="2" id="KW-0378">Hydrolase</keyword>
<evidence type="ECO:0000256" key="4">
    <source>
        <dbReference type="SAM" id="MobiDB-lite"/>
    </source>
</evidence>
<feature type="domain" description="Exonuclease" evidence="5">
    <location>
        <begin position="53"/>
        <end position="218"/>
    </location>
</feature>
<feature type="compositionally biased region" description="Basic and acidic residues" evidence="4">
    <location>
        <begin position="260"/>
        <end position="280"/>
    </location>
</feature>
<reference evidence="6 7" key="1">
    <citation type="submission" date="2018-06" db="EMBL/GenBank/DDBJ databases">
        <title>Streptacidiphilus pinicola sp. nov., isolated from pine grove soil.</title>
        <authorList>
            <person name="Roh S.G."/>
            <person name="Park S."/>
            <person name="Kim M.-K."/>
            <person name="Yun B.-R."/>
            <person name="Park J."/>
            <person name="Kim M.J."/>
            <person name="Kim Y.S."/>
            <person name="Kim S.B."/>
        </authorList>
    </citation>
    <scope>NUCLEOTIDE SEQUENCE [LARGE SCALE GENOMIC DNA]</scope>
    <source>
        <strain evidence="6 7">MMS16-CNU450</strain>
    </source>
</reference>
<dbReference type="PANTHER" id="PTHR30231:SF4">
    <property type="entry name" value="PROTEIN NEN2"/>
    <property type="match status" value="1"/>
</dbReference>
<gene>
    <name evidence="6" type="ORF">DN069_27185</name>
</gene>
<dbReference type="GO" id="GO:0003676">
    <property type="term" value="F:nucleic acid binding"/>
    <property type="evidence" value="ECO:0007669"/>
    <property type="project" value="InterPro"/>
</dbReference>
<evidence type="ECO:0000259" key="5">
    <source>
        <dbReference type="SMART" id="SM00479"/>
    </source>
</evidence>
<dbReference type="InterPro" id="IPR012337">
    <property type="entry name" value="RNaseH-like_sf"/>
</dbReference>
<dbReference type="GO" id="GO:0008408">
    <property type="term" value="F:3'-5' exonuclease activity"/>
    <property type="evidence" value="ECO:0007669"/>
    <property type="project" value="TreeGrafter"/>
</dbReference>
<dbReference type="InterPro" id="IPR036397">
    <property type="entry name" value="RNaseH_sf"/>
</dbReference>
<dbReference type="Proteomes" id="UP000248889">
    <property type="component" value="Unassembled WGS sequence"/>
</dbReference>
<organism evidence="6 7">
    <name type="scientific">Streptacidiphilus pinicola</name>
    <dbReference type="NCBI Taxonomy" id="2219663"/>
    <lineage>
        <taxon>Bacteria</taxon>
        <taxon>Bacillati</taxon>
        <taxon>Actinomycetota</taxon>
        <taxon>Actinomycetes</taxon>
        <taxon>Kitasatosporales</taxon>
        <taxon>Streptomycetaceae</taxon>
        <taxon>Streptacidiphilus</taxon>
    </lineage>
</organism>
<dbReference type="InterPro" id="IPR013520">
    <property type="entry name" value="Ribonucl_H"/>
</dbReference>
<feature type="region of interest" description="Disordered" evidence="4">
    <location>
        <begin position="237"/>
        <end position="286"/>
    </location>
</feature>
<keyword evidence="3 6" id="KW-0269">Exonuclease</keyword>
<dbReference type="PANTHER" id="PTHR30231">
    <property type="entry name" value="DNA POLYMERASE III SUBUNIT EPSILON"/>
    <property type="match status" value="1"/>
</dbReference>
<evidence type="ECO:0000256" key="3">
    <source>
        <dbReference type="ARBA" id="ARBA00022839"/>
    </source>
</evidence>
<dbReference type="AlphaFoldDB" id="A0A2X0IFY4"/>
<comment type="caution">
    <text evidence="6">The sequence shown here is derived from an EMBL/GenBank/DDBJ whole genome shotgun (WGS) entry which is preliminary data.</text>
</comment>
<dbReference type="GO" id="GO:0005829">
    <property type="term" value="C:cytosol"/>
    <property type="evidence" value="ECO:0007669"/>
    <property type="project" value="TreeGrafter"/>
</dbReference>
<dbReference type="CDD" id="cd06127">
    <property type="entry name" value="DEDDh"/>
    <property type="match status" value="1"/>
</dbReference>
<dbReference type="RefSeq" id="WP_111505280.1">
    <property type="nucleotide sequence ID" value="NZ_QKYN01000112.1"/>
</dbReference>
<keyword evidence="7" id="KW-1185">Reference proteome</keyword>
<dbReference type="EMBL" id="QKYN01000112">
    <property type="protein sequence ID" value="RAG82533.1"/>
    <property type="molecule type" value="Genomic_DNA"/>
</dbReference>
<evidence type="ECO:0000313" key="7">
    <source>
        <dbReference type="Proteomes" id="UP000248889"/>
    </source>
</evidence>
<name>A0A2X0IFY4_9ACTN</name>
<dbReference type="Pfam" id="PF00929">
    <property type="entry name" value="RNase_T"/>
    <property type="match status" value="1"/>
</dbReference>
<dbReference type="Gene3D" id="3.30.420.10">
    <property type="entry name" value="Ribonuclease H-like superfamily/Ribonuclease H"/>
    <property type="match status" value="1"/>
</dbReference>
<sequence>MRDSQLRAGVRRLLGRLGRSGRAGGRRRASLSCFDAGSLTRSRRRVVDPRALVFAAVDLETTGLRPGVDRVCEVGVVRFRADGRVLDEYATLLDPQGPMGATSIHGIAAAEVHGAPTFAEIAPELERLLAGTVVVAHNLPFDDAFLAAEFRRAGRPVPRWPGLCTLVTARAQLAGSGFGLAALHRSLTAAAVDAPHTALGDCRATAEVLAALLAQAPTALRYRGRLPAPAALAPVPALVPSAPRRPPAGGTPGRGPAAESPHDDTTTPHHTWRPRERAPEWPRGTA</sequence>